<feature type="compositionally biased region" description="Basic and acidic residues" evidence="1">
    <location>
        <begin position="216"/>
        <end position="228"/>
    </location>
</feature>
<dbReference type="Proteomes" id="UP000243250">
    <property type="component" value="Unassembled WGS sequence"/>
</dbReference>
<feature type="compositionally biased region" description="Basic and acidic residues" evidence="1">
    <location>
        <begin position="165"/>
        <end position="174"/>
    </location>
</feature>
<evidence type="ECO:0000256" key="1">
    <source>
        <dbReference type="SAM" id="MobiDB-lite"/>
    </source>
</evidence>
<dbReference type="STRING" id="555875.SAMN04488124_1140"/>
<proteinExistence type="predicted"/>
<gene>
    <name evidence="3" type="ORF">SAMN04488124_1140</name>
</gene>
<keyword evidence="4" id="KW-1185">Reference proteome</keyword>
<evidence type="ECO:0000313" key="3">
    <source>
        <dbReference type="EMBL" id="SFR42348.1"/>
    </source>
</evidence>
<dbReference type="EMBL" id="FOYS01000002">
    <property type="protein sequence ID" value="SFR42348.1"/>
    <property type="molecule type" value="Genomic_DNA"/>
</dbReference>
<dbReference type="AlphaFoldDB" id="A0A1I6GJJ9"/>
<keyword evidence="2" id="KW-0812">Transmembrane</keyword>
<accession>A0A1I6GJJ9</accession>
<protein>
    <submittedName>
        <fullName evidence="3">Uncharacterized protein</fullName>
    </submittedName>
</protein>
<organism evidence="3 4">
    <name type="scientific">Halogeometricum limi</name>
    <dbReference type="NCBI Taxonomy" id="555875"/>
    <lineage>
        <taxon>Archaea</taxon>
        <taxon>Methanobacteriati</taxon>
        <taxon>Methanobacteriota</taxon>
        <taxon>Stenosarchaea group</taxon>
        <taxon>Halobacteria</taxon>
        <taxon>Halobacteriales</taxon>
        <taxon>Haloferacaceae</taxon>
        <taxon>Halogeometricum</taxon>
    </lineage>
</organism>
<dbReference type="OrthoDB" id="385656at2157"/>
<evidence type="ECO:0000256" key="2">
    <source>
        <dbReference type="SAM" id="Phobius"/>
    </source>
</evidence>
<evidence type="ECO:0000313" key="4">
    <source>
        <dbReference type="Proteomes" id="UP000243250"/>
    </source>
</evidence>
<keyword evidence="2" id="KW-1133">Transmembrane helix</keyword>
<feature type="transmembrane region" description="Helical" evidence="2">
    <location>
        <begin position="17"/>
        <end position="36"/>
    </location>
</feature>
<sequence length="308" mass="30967">MRLPDALRHAARYHLRALPPTAIGLGLAGAGVWYGLDGGTTLASLPASGRFVPTAALVGVGAVVAAVGRTAVRLDSTAGLTAERVADEASLDDDDLRETVALATERAVADSVEGATADVEARVTAAVERAVADGDTEAAGRSPRPSASTPNPAESSAGTDALADATRRASERVESYLATDEADGPGEATVDEFRQLAEGARVLDDSDDAAATRTLVETDGRTPEREAEATPDSGAAEAADVAETPEAVDAAGTAGTAGTTGTAGDGAEILDADPSDPDLPDGGDTDDAEILGDGEMVFGTEVRDPDET</sequence>
<feature type="compositionally biased region" description="Polar residues" evidence="1">
    <location>
        <begin position="145"/>
        <end position="158"/>
    </location>
</feature>
<feature type="region of interest" description="Disordered" evidence="1">
    <location>
        <begin position="214"/>
        <end position="308"/>
    </location>
</feature>
<feature type="transmembrane region" description="Helical" evidence="2">
    <location>
        <begin position="48"/>
        <end position="67"/>
    </location>
</feature>
<reference evidence="4" key="1">
    <citation type="submission" date="2016-10" db="EMBL/GenBank/DDBJ databases">
        <authorList>
            <person name="Varghese N."/>
            <person name="Submissions S."/>
        </authorList>
    </citation>
    <scope>NUCLEOTIDE SEQUENCE [LARGE SCALE GENOMIC DNA]</scope>
    <source>
        <strain evidence="4">CGMCC 1.8711</strain>
    </source>
</reference>
<keyword evidence="2" id="KW-0472">Membrane</keyword>
<feature type="compositionally biased region" description="Acidic residues" evidence="1">
    <location>
        <begin position="268"/>
        <end position="292"/>
    </location>
</feature>
<feature type="compositionally biased region" description="Low complexity" evidence="1">
    <location>
        <begin position="249"/>
        <end position="267"/>
    </location>
</feature>
<feature type="region of interest" description="Disordered" evidence="1">
    <location>
        <begin position="131"/>
        <end position="187"/>
    </location>
</feature>
<dbReference type="RefSeq" id="WP_089877753.1">
    <property type="nucleotide sequence ID" value="NZ_FOYS01000002.1"/>
</dbReference>
<name>A0A1I6GJJ9_9EURY</name>